<dbReference type="EnsemblPlants" id="TraesCS5B02G513800.2">
    <property type="protein sequence ID" value="TraesCS5B02G513800.2"/>
    <property type="gene ID" value="TraesCS5B02G513800"/>
</dbReference>
<dbReference type="Pfam" id="PF07762">
    <property type="entry name" value="DUF1618"/>
    <property type="match status" value="1"/>
</dbReference>
<dbReference type="Gramene" id="TraesMAC5B03G03003590.1">
    <property type="protein sequence ID" value="TraesMAC5B03G03003590.1"/>
    <property type="gene ID" value="TraesMAC5B03G03003590"/>
</dbReference>
<dbReference type="AlphaFoldDB" id="A0A3B6LXI0"/>
<sequence>MSGDAGWPTLPGRLDDEDGARLPPECLLDRRVRTDFDDDDQQDLIALQPFKILRCVYKKALGFPSELQTQADEMVQTLQIGVHLAKSPPGLSCLGLRGGSPMTNIETVQDSIVVLTTTFLHDFDYTFYLVYEASSGSLHMIPMPENPCFILTGLSASMLIARSFYTADYALVVLGKLDGQEGDVPLVWLSSSSSPSWSEIKTTVFSQPPSLMLHYADMGFTIGSMACWVDLLRGVAFSWCNTLFPKDCRKEPTLNFGFFSLPRELPGADHCRGNTRVAQPEAYRTIGVVQGFIRFVSIDGFLDYVDLKDRTLTVWKRTLNRVWQLEYKLSLETLWGLQGFGDLPKNLTPMYPLLSTENTDIVYFALGEYLENRRRWKFIPICAHYLLAVNMQSNTVQASISLADCFGSPDIPDLVSSSFSRYVHVVGHDLHIMMMDTMKQMASIHLDPIDYDEREARKVMRESPFNWQGTLKDKPIFYPARYYSQPSLLRLTQSATADIIPEISG</sequence>
<feature type="region of interest" description="Disordered" evidence="1">
    <location>
        <begin position="1"/>
        <end position="21"/>
    </location>
</feature>
<dbReference type="InterPro" id="IPR011676">
    <property type="entry name" value="DUF1618"/>
</dbReference>
<dbReference type="PANTHER" id="PTHR33086">
    <property type="entry name" value="OS05G0468200 PROTEIN-RELATED"/>
    <property type="match status" value="1"/>
</dbReference>
<organism evidence="3">
    <name type="scientific">Triticum aestivum</name>
    <name type="common">Wheat</name>
    <dbReference type="NCBI Taxonomy" id="4565"/>
    <lineage>
        <taxon>Eukaryota</taxon>
        <taxon>Viridiplantae</taxon>
        <taxon>Streptophyta</taxon>
        <taxon>Embryophyta</taxon>
        <taxon>Tracheophyta</taxon>
        <taxon>Spermatophyta</taxon>
        <taxon>Magnoliopsida</taxon>
        <taxon>Liliopsida</taxon>
        <taxon>Poales</taxon>
        <taxon>Poaceae</taxon>
        <taxon>BOP clade</taxon>
        <taxon>Pooideae</taxon>
        <taxon>Triticodae</taxon>
        <taxon>Triticeae</taxon>
        <taxon>Triticinae</taxon>
        <taxon>Triticum</taxon>
    </lineage>
</organism>
<dbReference type="Proteomes" id="UP000019116">
    <property type="component" value="Chromosome 5B"/>
</dbReference>
<reference evidence="3" key="1">
    <citation type="submission" date="2018-08" db="EMBL/GenBank/DDBJ databases">
        <authorList>
            <person name="Rossello M."/>
        </authorList>
    </citation>
    <scope>NUCLEOTIDE SEQUENCE [LARGE SCALE GENOMIC DNA]</scope>
    <source>
        <strain evidence="3">cv. Chinese Spring</strain>
    </source>
</reference>
<accession>A0A3B6LXI0</accession>
<dbReference type="Gramene" id="TraesCS5B03G1246800.2">
    <property type="protein sequence ID" value="TraesCS5B03G1246800.2.CDS"/>
    <property type="gene ID" value="TraesCS5B03G1246800"/>
</dbReference>
<dbReference type="OMA" id="LHYADMS"/>
<evidence type="ECO:0000313" key="4">
    <source>
        <dbReference type="Proteomes" id="UP000019116"/>
    </source>
</evidence>
<dbReference type="Gramene" id="TraesCS5B02G513800.2">
    <property type="protein sequence ID" value="TraesCS5B02G513800.2"/>
    <property type="gene ID" value="TraesCS5B02G513800"/>
</dbReference>
<evidence type="ECO:0000259" key="2">
    <source>
        <dbReference type="Pfam" id="PF07762"/>
    </source>
</evidence>
<dbReference type="PANTHER" id="PTHR33086:SF81">
    <property type="entry name" value="OS03G0789900 PROTEIN"/>
    <property type="match status" value="1"/>
</dbReference>
<feature type="domain" description="DUF1618" evidence="2">
    <location>
        <begin position="228"/>
        <end position="363"/>
    </location>
</feature>
<proteinExistence type="predicted"/>
<reference evidence="3" key="2">
    <citation type="submission" date="2018-10" db="UniProtKB">
        <authorList>
            <consortium name="EnsemblPlants"/>
        </authorList>
    </citation>
    <scope>IDENTIFICATION</scope>
</reference>
<evidence type="ECO:0000256" key="1">
    <source>
        <dbReference type="SAM" id="MobiDB-lite"/>
    </source>
</evidence>
<gene>
    <name evidence="3" type="primary">LOC123115265</name>
</gene>
<keyword evidence="4" id="KW-1185">Reference proteome</keyword>
<name>A0A3B6LXI0_WHEAT</name>
<evidence type="ECO:0000313" key="3">
    <source>
        <dbReference type="EnsemblPlants" id="TraesCS5B02G513800.2"/>
    </source>
</evidence>
<protein>
    <recommendedName>
        <fullName evidence="2">DUF1618 domain-containing protein</fullName>
    </recommendedName>
</protein>